<reference evidence="1" key="2">
    <citation type="journal article" date="2022" name="New Phytol.">
        <title>Evolutionary transition to the ectomycorrhizal habit in the genomes of a hyperdiverse lineage of mushroom-forming fungi.</title>
        <authorList>
            <person name="Looney B."/>
            <person name="Miyauchi S."/>
            <person name="Morin E."/>
            <person name="Drula E."/>
            <person name="Courty P.E."/>
            <person name="Kohler A."/>
            <person name="Kuo A."/>
            <person name="LaButti K."/>
            <person name="Pangilinan J."/>
            <person name="Lipzen A."/>
            <person name="Riley R."/>
            <person name="Andreopoulos W."/>
            <person name="He G."/>
            <person name="Johnson J."/>
            <person name="Nolan M."/>
            <person name="Tritt A."/>
            <person name="Barry K.W."/>
            <person name="Grigoriev I.V."/>
            <person name="Nagy L.G."/>
            <person name="Hibbett D."/>
            <person name="Henrissat B."/>
            <person name="Matheny P.B."/>
            <person name="Labbe J."/>
            <person name="Martin F.M."/>
        </authorList>
    </citation>
    <scope>NUCLEOTIDE SEQUENCE</scope>
    <source>
        <strain evidence="1">FP105234-sp</strain>
    </source>
</reference>
<reference evidence="1" key="1">
    <citation type="submission" date="2021-02" db="EMBL/GenBank/DDBJ databases">
        <authorList>
            <consortium name="DOE Joint Genome Institute"/>
            <person name="Ahrendt S."/>
            <person name="Looney B.P."/>
            <person name="Miyauchi S."/>
            <person name="Morin E."/>
            <person name="Drula E."/>
            <person name="Courty P.E."/>
            <person name="Chicoki N."/>
            <person name="Fauchery L."/>
            <person name="Kohler A."/>
            <person name="Kuo A."/>
            <person name="Labutti K."/>
            <person name="Pangilinan J."/>
            <person name="Lipzen A."/>
            <person name="Riley R."/>
            <person name="Andreopoulos W."/>
            <person name="He G."/>
            <person name="Johnson J."/>
            <person name="Barry K.W."/>
            <person name="Grigoriev I.V."/>
            <person name="Nagy L."/>
            <person name="Hibbett D."/>
            <person name="Henrissat B."/>
            <person name="Matheny P.B."/>
            <person name="Labbe J."/>
            <person name="Martin F."/>
        </authorList>
    </citation>
    <scope>NUCLEOTIDE SEQUENCE</scope>
    <source>
        <strain evidence="1">FP105234-sp</strain>
    </source>
</reference>
<dbReference type="EMBL" id="MU276187">
    <property type="protein sequence ID" value="KAI0040541.1"/>
    <property type="molecule type" value="Genomic_DNA"/>
</dbReference>
<keyword evidence="1" id="KW-0675">Receptor</keyword>
<keyword evidence="2" id="KW-1185">Reference proteome</keyword>
<accession>A0ACB8R8T0</accession>
<evidence type="ECO:0000313" key="2">
    <source>
        <dbReference type="Proteomes" id="UP000814033"/>
    </source>
</evidence>
<name>A0ACB8R8T0_9AGAM</name>
<dbReference type="Proteomes" id="UP000814033">
    <property type="component" value="Unassembled WGS sequence"/>
</dbReference>
<organism evidence="1 2">
    <name type="scientific">Auriscalpium vulgare</name>
    <dbReference type="NCBI Taxonomy" id="40419"/>
    <lineage>
        <taxon>Eukaryota</taxon>
        <taxon>Fungi</taxon>
        <taxon>Dikarya</taxon>
        <taxon>Basidiomycota</taxon>
        <taxon>Agaricomycotina</taxon>
        <taxon>Agaricomycetes</taxon>
        <taxon>Russulales</taxon>
        <taxon>Auriscalpiaceae</taxon>
        <taxon>Auriscalpium</taxon>
    </lineage>
</organism>
<protein>
    <submittedName>
        <fullName evidence="1">Fungal pheromone STE3G-protein-coupled receptor</fullName>
    </submittedName>
</protein>
<comment type="caution">
    <text evidence="1">The sequence shown here is derived from an EMBL/GenBank/DDBJ whole genome shotgun (WGS) entry which is preliminary data.</text>
</comment>
<proteinExistence type="predicted"/>
<evidence type="ECO:0000313" key="1">
    <source>
        <dbReference type="EMBL" id="KAI0040541.1"/>
    </source>
</evidence>
<gene>
    <name evidence="1" type="ORF">FA95DRAFT_1502684</name>
</gene>
<sequence>MFVSLPIGAFIAAFCVLVPTPWHWRARSVPTLSMIAWLFIGNLTFAINAVIWVDSVRIVVPVWCDIVTKLQMGATVGLPAACLCLAIRLESIASVRNATVTHQMKVRRIIFDLCMCWGLPMLYMTLHTVVQGHRFDIVENFGCRPTIYVSVVAIFLVFIPPLVLSVGTLGFAGMALVHFFRRRVTFAKHLAQTDSAMTSARYFRLMLMAIVEMVFTTVISSLNVWFTSRDGLRPWLGWDGVHSGFKQIGQFPFAFIPTSDRQWTFVLWWSVPVTSYVFFIFFAFGEDAMKEYRKVLPWFRHRILRRRPSDANSPYSGYVR</sequence>